<sequence length="160" mass="17321">MNQSSGRSLSSQTLHANCLQLDDKGVLITGSSGSGKSVVSLSLIERAQWSGRQACLVSDDYTEIKNEDGMLYGLCPQTLKGGIEIRGAGLYSLNFIPKTRLSFIIDLSCNYERLPSGRQMILCGVSLPLYALPSLQHSDSVAICQAIEAFCFGKVWKNPA</sequence>
<protein>
    <recommendedName>
        <fullName evidence="1">HPr kinase/phosphorylase C-terminal domain-containing protein</fullName>
    </recommendedName>
</protein>
<dbReference type="HOGENOM" id="CLU_052030_2_1_5"/>
<comment type="caution">
    <text evidence="2">The sequence shown here is derived from an EMBL/GenBank/DDBJ whole genome shotgun (WGS) entry which is preliminary data.</text>
</comment>
<dbReference type="GO" id="GO:0006109">
    <property type="term" value="P:regulation of carbohydrate metabolic process"/>
    <property type="evidence" value="ECO:0007669"/>
    <property type="project" value="InterPro"/>
</dbReference>
<dbReference type="RefSeq" id="WP_008038042.1">
    <property type="nucleotide sequence ID" value="NZ_JH725147.1"/>
</dbReference>
<dbReference type="SUPFAM" id="SSF53795">
    <property type="entry name" value="PEP carboxykinase-like"/>
    <property type="match status" value="1"/>
</dbReference>
<evidence type="ECO:0000259" key="1">
    <source>
        <dbReference type="Pfam" id="PF07475"/>
    </source>
</evidence>
<evidence type="ECO:0000313" key="2">
    <source>
        <dbReference type="EMBL" id="EJF91128.1"/>
    </source>
</evidence>
<dbReference type="eggNOG" id="COG1493">
    <property type="taxonomic scope" value="Bacteria"/>
</dbReference>
<dbReference type="STRING" id="1094558.ME5_00460"/>
<feature type="domain" description="HPr kinase/phosphorylase C-terminal" evidence="1">
    <location>
        <begin position="11"/>
        <end position="107"/>
    </location>
</feature>
<accession>J0ZR18</accession>
<dbReference type="GO" id="GO:0005524">
    <property type="term" value="F:ATP binding"/>
    <property type="evidence" value="ECO:0007669"/>
    <property type="project" value="InterPro"/>
</dbReference>
<dbReference type="Proteomes" id="UP000008952">
    <property type="component" value="Unassembled WGS sequence"/>
</dbReference>
<dbReference type="Gene3D" id="3.40.50.300">
    <property type="entry name" value="P-loop containing nucleotide triphosphate hydrolases"/>
    <property type="match status" value="1"/>
</dbReference>
<dbReference type="OrthoDB" id="8326226at2"/>
<name>J0ZR18_9HYPH</name>
<dbReference type="Pfam" id="PF07475">
    <property type="entry name" value="Hpr_kinase_C"/>
    <property type="match status" value="1"/>
</dbReference>
<gene>
    <name evidence="2" type="ORF">ME5_00460</name>
</gene>
<dbReference type="PATRIC" id="fig|1094558.3.peg.509"/>
<organism evidence="2 3">
    <name type="scientific">Bartonella tamiae Th239</name>
    <dbReference type="NCBI Taxonomy" id="1094558"/>
    <lineage>
        <taxon>Bacteria</taxon>
        <taxon>Pseudomonadati</taxon>
        <taxon>Pseudomonadota</taxon>
        <taxon>Alphaproteobacteria</taxon>
        <taxon>Hyphomicrobiales</taxon>
        <taxon>Bartonellaceae</taxon>
        <taxon>Bartonella</taxon>
    </lineage>
</organism>
<dbReference type="AlphaFoldDB" id="J0ZR18"/>
<reference evidence="2 3" key="1">
    <citation type="submission" date="2012-03" db="EMBL/GenBank/DDBJ databases">
        <title>The Genome Sequence of Bartonella tamiae Th239.</title>
        <authorList>
            <consortium name="The Broad Institute Genome Sequencing Platform"/>
            <consortium name="The Broad Institute Genome Sequencing Center for Infectious Disease"/>
            <person name="Feldgarden M."/>
            <person name="Kirby J."/>
            <person name="Kosoy M."/>
            <person name="Birtles R."/>
            <person name="Probert W.S."/>
            <person name="Chiaraviglio L."/>
            <person name="Young S.K."/>
            <person name="Zeng Q."/>
            <person name="Gargeya S."/>
            <person name="Fitzgerald M."/>
            <person name="Haas B."/>
            <person name="Abouelleil A."/>
            <person name="Alvarado L."/>
            <person name="Arachchi H.M."/>
            <person name="Berlin A."/>
            <person name="Chapman S.B."/>
            <person name="Gearin G."/>
            <person name="Goldberg J."/>
            <person name="Griggs A."/>
            <person name="Gujja S."/>
            <person name="Hansen M."/>
            <person name="Heiman D."/>
            <person name="Howarth C."/>
            <person name="Larimer J."/>
            <person name="Lui A."/>
            <person name="MacDonald P.J.P."/>
            <person name="McCowen C."/>
            <person name="Montmayeur A."/>
            <person name="Murphy C."/>
            <person name="Neiman D."/>
            <person name="Pearson M."/>
            <person name="Priest M."/>
            <person name="Roberts A."/>
            <person name="Saif S."/>
            <person name="Shea T."/>
            <person name="Sisk P."/>
            <person name="Stolte C."/>
            <person name="Sykes S."/>
            <person name="Wortman J."/>
            <person name="Nusbaum C."/>
            <person name="Birren B."/>
        </authorList>
    </citation>
    <scope>NUCLEOTIDE SEQUENCE [LARGE SCALE GENOMIC DNA]</scope>
    <source>
        <strain evidence="2 3">Th239</strain>
    </source>
</reference>
<evidence type="ECO:0000313" key="3">
    <source>
        <dbReference type="Proteomes" id="UP000008952"/>
    </source>
</evidence>
<dbReference type="InterPro" id="IPR027417">
    <property type="entry name" value="P-loop_NTPase"/>
</dbReference>
<dbReference type="InterPro" id="IPR011104">
    <property type="entry name" value="Hpr_kin/Pase_C"/>
</dbReference>
<dbReference type="EMBL" id="AIMB01000003">
    <property type="protein sequence ID" value="EJF91128.1"/>
    <property type="molecule type" value="Genomic_DNA"/>
</dbReference>
<keyword evidence="3" id="KW-1185">Reference proteome</keyword>
<dbReference type="GO" id="GO:0000155">
    <property type="term" value="F:phosphorelay sensor kinase activity"/>
    <property type="evidence" value="ECO:0007669"/>
    <property type="project" value="InterPro"/>
</dbReference>
<proteinExistence type="predicted"/>